<reference evidence="4" key="2">
    <citation type="submission" date="2021-04" db="EMBL/GenBank/DDBJ databases">
        <authorList>
            <person name="Gilroy R."/>
        </authorList>
    </citation>
    <scope>NUCLEOTIDE SEQUENCE</scope>
    <source>
        <strain evidence="4">CHK173-259</strain>
    </source>
</reference>
<dbReference type="AlphaFoldDB" id="A0A9D1QS14"/>
<name>A0A9D1QS14_9LACO</name>
<dbReference type="PANTHER" id="PTHR36435:SF1">
    <property type="entry name" value="CAAX AMINO TERMINAL PROTEASE FAMILY PROTEIN"/>
    <property type="match status" value="1"/>
</dbReference>
<keyword evidence="2" id="KW-0812">Transmembrane</keyword>
<feature type="transmembrane region" description="Helical" evidence="2">
    <location>
        <begin position="202"/>
        <end position="223"/>
    </location>
</feature>
<dbReference type="InterPro" id="IPR003675">
    <property type="entry name" value="Rce1/LyrA-like_dom"/>
</dbReference>
<protein>
    <submittedName>
        <fullName evidence="4">CPBP family intramembrane metalloprotease</fullName>
    </submittedName>
</protein>
<accession>A0A9D1QS14</accession>
<feature type="transmembrane region" description="Helical" evidence="2">
    <location>
        <begin position="85"/>
        <end position="103"/>
    </location>
</feature>
<comment type="caution">
    <text evidence="4">The sequence shown here is derived from an EMBL/GenBank/DDBJ whole genome shotgun (WGS) entry which is preliminary data.</text>
</comment>
<dbReference type="GO" id="GO:0008237">
    <property type="term" value="F:metallopeptidase activity"/>
    <property type="evidence" value="ECO:0007669"/>
    <property type="project" value="UniProtKB-KW"/>
</dbReference>
<dbReference type="GO" id="GO:0080120">
    <property type="term" value="P:CAAX-box protein maturation"/>
    <property type="evidence" value="ECO:0007669"/>
    <property type="project" value="UniProtKB-ARBA"/>
</dbReference>
<keyword evidence="2" id="KW-0472">Membrane</keyword>
<dbReference type="GO" id="GO:0004175">
    <property type="term" value="F:endopeptidase activity"/>
    <property type="evidence" value="ECO:0007669"/>
    <property type="project" value="UniProtKB-ARBA"/>
</dbReference>
<keyword evidence="4" id="KW-0378">Hydrolase</keyword>
<keyword evidence="4" id="KW-0645">Protease</keyword>
<evidence type="ECO:0000313" key="5">
    <source>
        <dbReference type="Proteomes" id="UP000886822"/>
    </source>
</evidence>
<gene>
    <name evidence="4" type="ORF">H9875_03060</name>
</gene>
<dbReference type="EMBL" id="DXGJ01000023">
    <property type="protein sequence ID" value="HIW71584.1"/>
    <property type="molecule type" value="Genomic_DNA"/>
</dbReference>
<feature type="transmembrane region" description="Helical" evidence="2">
    <location>
        <begin position="155"/>
        <end position="173"/>
    </location>
</feature>
<evidence type="ECO:0000313" key="4">
    <source>
        <dbReference type="EMBL" id="HIW71584.1"/>
    </source>
</evidence>
<feature type="domain" description="CAAX prenyl protease 2/Lysostaphin resistance protein A-like" evidence="3">
    <location>
        <begin position="124"/>
        <end position="213"/>
    </location>
</feature>
<dbReference type="Pfam" id="PF02517">
    <property type="entry name" value="Rce1-like"/>
    <property type="match status" value="1"/>
</dbReference>
<sequence length="224" mass="24897">MTKRLSRQEGLKAGILLLVYVVFMIFPPTQRVIEAQLPKAWSSNFALNASMYAVPILVAVVFYGRSTLQNFHYFQDHPWRKSGRVLLWFVALLFGNLLANLLVGVGKTTSNQAGITQMADATPLWATTLLLVILGPLLEENVFRRVLLSDLSQVIPRWLAITISGCAFVLIHVNAPQDIISYVPLGIIFTAAYVLNGENIAFTWSLHMLNNLMGVLATAFVTLH</sequence>
<evidence type="ECO:0000256" key="1">
    <source>
        <dbReference type="ARBA" id="ARBA00009067"/>
    </source>
</evidence>
<proteinExistence type="inferred from homology"/>
<feature type="transmembrane region" description="Helical" evidence="2">
    <location>
        <begin position="45"/>
        <end position="64"/>
    </location>
</feature>
<keyword evidence="4" id="KW-0482">Metalloprotease</keyword>
<organism evidence="4 5">
    <name type="scientific">Candidatus Levilactobacillus faecigallinarum</name>
    <dbReference type="NCBI Taxonomy" id="2838638"/>
    <lineage>
        <taxon>Bacteria</taxon>
        <taxon>Bacillati</taxon>
        <taxon>Bacillota</taxon>
        <taxon>Bacilli</taxon>
        <taxon>Lactobacillales</taxon>
        <taxon>Lactobacillaceae</taxon>
        <taxon>Levilactobacillus</taxon>
    </lineage>
</organism>
<dbReference type="PANTHER" id="PTHR36435">
    <property type="entry name" value="SLR1288 PROTEIN"/>
    <property type="match status" value="1"/>
</dbReference>
<evidence type="ECO:0000259" key="3">
    <source>
        <dbReference type="Pfam" id="PF02517"/>
    </source>
</evidence>
<reference evidence="4" key="1">
    <citation type="journal article" date="2021" name="PeerJ">
        <title>Extensive microbial diversity within the chicken gut microbiome revealed by metagenomics and culture.</title>
        <authorList>
            <person name="Gilroy R."/>
            <person name="Ravi A."/>
            <person name="Getino M."/>
            <person name="Pursley I."/>
            <person name="Horton D.L."/>
            <person name="Alikhan N.F."/>
            <person name="Baker D."/>
            <person name="Gharbi K."/>
            <person name="Hall N."/>
            <person name="Watson M."/>
            <person name="Adriaenssens E.M."/>
            <person name="Foster-Nyarko E."/>
            <person name="Jarju S."/>
            <person name="Secka A."/>
            <person name="Antonio M."/>
            <person name="Oren A."/>
            <person name="Chaudhuri R.R."/>
            <person name="La Ragione R."/>
            <person name="Hildebrand F."/>
            <person name="Pallen M.J."/>
        </authorList>
    </citation>
    <scope>NUCLEOTIDE SEQUENCE</scope>
    <source>
        <strain evidence="4">CHK173-259</strain>
    </source>
</reference>
<feature type="transmembrane region" description="Helical" evidence="2">
    <location>
        <begin position="179"/>
        <end position="195"/>
    </location>
</feature>
<feature type="transmembrane region" description="Helical" evidence="2">
    <location>
        <begin position="123"/>
        <end position="143"/>
    </location>
</feature>
<dbReference type="InterPro" id="IPR052710">
    <property type="entry name" value="CAAX_protease"/>
</dbReference>
<dbReference type="Proteomes" id="UP000886822">
    <property type="component" value="Unassembled WGS sequence"/>
</dbReference>
<keyword evidence="2" id="KW-1133">Transmembrane helix</keyword>
<feature type="transmembrane region" description="Helical" evidence="2">
    <location>
        <begin position="12"/>
        <end position="33"/>
    </location>
</feature>
<evidence type="ECO:0000256" key="2">
    <source>
        <dbReference type="SAM" id="Phobius"/>
    </source>
</evidence>
<comment type="similarity">
    <text evidence="1">Belongs to the UPF0177 family.</text>
</comment>